<dbReference type="InterPro" id="IPR006620">
    <property type="entry name" value="Pro_4_hyd_alph"/>
</dbReference>
<evidence type="ECO:0000313" key="7">
    <source>
        <dbReference type="EMBL" id="KAB7888859.1"/>
    </source>
</evidence>
<evidence type="ECO:0000256" key="4">
    <source>
        <dbReference type="ARBA" id="ARBA00023002"/>
    </source>
</evidence>
<evidence type="ECO:0000313" key="10">
    <source>
        <dbReference type="Proteomes" id="UP000472839"/>
    </source>
</evidence>
<dbReference type="RefSeq" id="WP_152191426.1">
    <property type="nucleotide sequence ID" value="NZ_WFKJ01000043.1"/>
</dbReference>
<dbReference type="Proteomes" id="UP000461010">
    <property type="component" value="Unassembled WGS sequence"/>
</dbReference>
<accession>A0A6L4WUC0</accession>
<dbReference type="EMBL" id="WFKK01000011">
    <property type="protein sequence ID" value="KAB7889650.1"/>
    <property type="molecule type" value="Genomic_DNA"/>
</dbReference>
<evidence type="ECO:0000313" key="9">
    <source>
        <dbReference type="Proteomes" id="UP000461010"/>
    </source>
</evidence>
<keyword evidence="5" id="KW-0408">Iron</keyword>
<comment type="cofactor">
    <cofactor evidence="1">
        <name>L-ascorbate</name>
        <dbReference type="ChEBI" id="CHEBI:38290"/>
    </cofactor>
</comment>
<evidence type="ECO:0000256" key="2">
    <source>
        <dbReference type="ARBA" id="ARBA00022723"/>
    </source>
</evidence>
<keyword evidence="9" id="KW-1185">Reference proteome</keyword>
<evidence type="ECO:0000256" key="5">
    <source>
        <dbReference type="ARBA" id="ARBA00023004"/>
    </source>
</evidence>
<dbReference type="PANTHER" id="PTHR10869">
    <property type="entry name" value="PROLYL 4-HYDROXYLASE ALPHA SUBUNIT"/>
    <property type="match status" value="1"/>
</dbReference>
<reference evidence="9 10" key="1">
    <citation type="submission" date="2019-10" db="EMBL/GenBank/DDBJ databases">
        <title>Poseidonibacter ostreae sp. nov., isolated from the gut of the Ostrea denselamellosa.</title>
        <authorList>
            <person name="Choi A."/>
        </authorList>
    </citation>
    <scope>NUCLEOTIDE SEQUENCE [LARGE SCALE GENOMIC DNA]</scope>
    <source>
        <strain evidence="8 10">SJOD-M-33</strain>
        <strain evidence="7 9">SJOD-M-5</strain>
    </source>
</reference>
<proteinExistence type="predicted"/>
<evidence type="ECO:0000259" key="6">
    <source>
        <dbReference type="SMART" id="SM00702"/>
    </source>
</evidence>
<dbReference type="Proteomes" id="UP000472839">
    <property type="component" value="Unassembled WGS sequence"/>
</dbReference>
<dbReference type="InterPro" id="IPR045054">
    <property type="entry name" value="P4HA-like"/>
</dbReference>
<dbReference type="GO" id="GO:0004656">
    <property type="term" value="F:procollagen-proline 4-dioxygenase activity"/>
    <property type="evidence" value="ECO:0007669"/>
    <property type="project" value="TreeGrafter"/>
</dbReference>
<sequence length="257" mass="29454">MNKIEKDFYVVARESGAENNLIPTWATNNENQVNLSKDTTLKIKRIEVDNLPGTFQLLNILSKEECIRFINQTDTLGYVEDAAVSLPRSVRHNNSLTWVIDDTIHDIIWNRVKDFMFDKHSLFNGKKALGLNKRFRFYKYKKEDFFKVHSDGAWPGSAVINKEIIADAYPDRFSQMTFLIFLSEDFEGGATQFLTDKNNPSKPARNIVNTNKINIRTPAGGVLCFPHGSHPLHCLHSSEKILSGLKYIIRTDVLFEK</sequence>
<keyword evidence="3" id="KW-0223">Dioxygenase</keyword>
<evidence type="ECO:0000313" key="8">
    <source>
        <dbReference type="EMBL" id="KAB7889650.1"/>
    </source>
</evidence>
<dbReference type="PANTHER" id="PTHR10869:SF247">
    <property type="entry name" value="FE2OG DIOXYGENASE DOMAIN-CONTAINING PROTEIN"/>
    <property type="match status" value="1"/>
</dbReference>
<dbReference type="SMART" id="SM00702">
    <property type="entry name" value="P4Hc"/>
    <property type="match status" value="1"/>
</dbReference>
<dbReference type="AlphaFoldDB" id="A0A6L4WUC0"/>
<dbReference type="Gene3D" id="2.60.120.620">
    <property type="entry name" value="q2cbj1_9rhob like domain"/>
    <property type="match status" value="1"/>
</dbReference>
<evidence type="ECO:0000256" key="1">
    <source>
        <dbReference type="ARBA" id="ARBA00001961"/>
    </source>
</evidence>
<organism evidence="8 10">
    <name type="scientific">Poseidonibacter ostreae</name>
    <dbReference type="NCBI Taxonomy" id="2654171"/>
    <lineage>
        <taxon>Bacteria</taxon>
        <taxon>Pseudomonadati</taxon>
        <taxon>Campylobacterota</taxon>
        <taxon>Epsilonproteobacteria</taxon>
        <taxon>Campylobacterales</taxon>
        <taxon>Arcobacteraceae</taxon>
        <taxon>Poseidonibacter</taxon>
    </lineage>
</organism>
<feature type="domain" description="Prolyl 4-hydroxylase alpha subunit" evidence="6">
    <location>
        <begin position="52"/>
        <end position="254"/>
    </location>
</feature>
<keyword evidence="4" id="KW-0560">Oxidoreductase</keyword>
<dbReference type="GO" id="GO:0005506">
    <property type="term" value="F:iron ion binding"/>
    <property type="evidence" value="ECO:0007669"/>
    <property type="project" value="InterPro"/>
</dbReference>
<keyword evidence="2" id="KW-0479">Metal-binding</keyword>
<name>A0A6L4WUC0_9BACT</name>
<protein>
    <submittedName>
        <fullName evidence="8">Oxidoreductase</fullName>
    </submittedName>
</protein>
<dbReference type="EMBL" id="WFKJ01000043">
    <property type="protein sequence ID" value="KAB7888859.1"/>
    <property type="molecule type" value="Genomic_DNA"/>
</dbReference>
<evidence type="ECO:0000256" key="3">
    <source>
        <dbReference type="ARBA" id="ARBA00022964"/>
    </source>
</evidence>
<comment type="caution">
    <text evidence="8">The sequence shown here is derived from an EMBL/GenBank/DDBJ whole genome shotgun (WGS) entry which is preliminary data.</text>
</comment>
<dbReference type="GO" id="GO:0031418">
    <property type="term" value="F:L-ascorbic acid binding"/>
    <property type="evidence" value="ECO:0007669"/>
    <property type="project" value="InterPro"/>
</dbReference>
<gene>
    <name evidence="7" type="ORF">GBG18_12140</name>
    <name evidence="8" type="ORF">GBG19_05430</name>
</gene>